<dbReference type="Proteomes" id="UP001066276">
    <property type="component" value="Chromosome 11"/>
</dbReference>
<evidence type="ECO:0000313" key="2">
    <source>
        <dbReference type="EMBL" id="KAJ1091167.1"/>
    </source>
</evidence>
<organism evidence="2 3">
    <name type="scientific">Pleurodeles waltl</name>
    <name type="common">Iberian ribbed newt</name>
    <dbReference type="NCBI Taxonomy" id="8319"/>
    <lineage>
        <taxon>Eukaryota</taxon>
        <taxon>Metazoa</taxon>
        <taxon>Chordata</taxon>
        <taxon>Craniata</taxon>
        <taxon>Vertebrata</taxon>
        <taxon>Euteleostomi</taxon>
        <taxon>Amphibia</taxon>
        <taxon>Batrachia</taxon>
        <taxon>Caudata</taxon>
        <taxon>Salamandroidea</taxon>
        <taxon>Salamandridae</taxon>
        <taxon>Pleurodelinae</taxon>
        <taxon>Pleurodeles</taxon>
    </lineage>
</organism>
<evidence type="ECO:0000256" key="1">
    <source>
        <dbReference type="SAM" id="MobiDB-lite"/>
    </source>
</evidence>
<accession>A0AAV7LHW7</accession>
<keyword evidence="3" id="KW-1185">Reference proteome</keyword>
<gene>
    <name evidence="2" type="ORF">NDU88_004294</name>
</gene>
<dbReference type="AlphaFoldDB" id="A0AAV7LHW7"/>
<proteinExistence type="predicted"/>
<sequence>MTEDTQGASMDRILQDISAVGHKLEGMDNAMVALMAETRSMRLEIAGFQSIDDSGSPSYFLGQQRPGTPALP</sequence>
<comment type="caution">
    <text evidence="2">The sequence shown here is derived from an EMBL/GenBank/DDBJ whole genome shotgun (WGS) entry which is preliminary data.</text>
</comment>
<name>A0AAV7LHW7_PLEWA</name>
<reference evidence="2" key="1">
    <citation type="journal article" date="2022" name="bioRxiv">
        <title>Sequencing and chromosome-scale assembly of the giantPleurodeles waltlgenome.</title>
        <authorList>
            <person name="Brown T."/>
            <person name="Elewa A."/>
            <person name="Iarovenko S."/>
            <person name="Subramanian E."/>
            <person name="Araus A.J."/>
            <person name="Petzold A."/>
            <person name="Susuki M."/>
            <person name="Suzuki K.-i.T."/>
            <person name="Hayashi T."/>
            <person name="Toyoda A."/>
            <person name="Oliveira C."/>
            <person name="Osipova E."/>
            <person name="Leigh N.D."/>
            <person name="Simon A."/>
            <person name="Yun M.H."/>
        </authorList>
    </citation>
    <scope>NUCLEOTIDE SEQUENCE</scope>
    <source>
        <strain evidence="2">20211129_DDA</strain>
        <tissue evidence="2">Liver</tissue>
    </source>
</reference>
<evidence type="ECO:0000313" key="3">
    <source>
        <dbReference type="Proteomes" id="UP001066276"/>
    </source>
</evidence>
<protein>
    <submittedName>
        <fullName evidence="2">Uncharacterized protein</fullName>
    </submittedName>
</protein>
<dbReference type="EMBL" id="JANPWB010000015">
    <property type="protein sequence ID" value="KAJ1091167.1"/>
    <property type="molecule type" value="Genomic_DNA"/>
</dbReference>
<feature type="region of interest" description="Disordered" evidence="1">
    <location>
        <begin position="50"/>
        <end position="72"/>
    </location>
</feature>